<dbReference type="PROSITE" id="PS50868">
    <property type="entry name" value="POST_SET"/>
    <property type="match status" value="1"/>
</dbReference>
<evidence type="ECO:0000256" key="9">
    <source>
        <dbReference type="ARBA" id="ARBA00023163"/>
    </source>
</evidence>
<dbReference type="SMART" id="SM00570">
    <property type="entry name" value="AWS"/>
    <property type="match status" value="1"/>
</dbReference>
<dbReference type="PANTHER" id="PTHR46711">
    <property type="entry name" value="HISTONE-LYSINE N-METHYLTRANSFERASE SETD2"/>
    <property type="match status" value="1"/>
</dbReference>
<feature type="region of interest" description="Disordered" evidence="12">
    <location>
        <begin position="197"/>
        <end position="225"/>
    </location>
</feature>
<feature type="region of interest" description="Disordered" evidence="12">
    <location>
        <begin position="834"/>
        <end position="853"/>
    </location>
</feature>
<feature type="compositionally biased region" description="Polar residues" evidence="12">
    <location>
        <begin position="940"/>
        <end position="953"/>
    </location>
</feature>
<evidence type="ECO:0000256" key="7">
    <source>
        <dbReference type="ARBA" id="ARBA00022691"/>
    </source>
</evidence>
<dbReference type="GO" id="GO:0006355">
    <property type="term" value="P:regulation of DNA-templated transcription"/>
    <property type="evidence" value="ECO:0007669"/>
    <property type="project" value="InterPro"/>
</dbReference>
<organism evidence="17 18">
    <name type="scientific">Mytilus coruscus</name>
    <name type="common">Sea mussel</name>
    <dbReference type="NCBI Taxonomy" id="42192"/>
    <lineage>
        <taxon>Eukaryota</taxon>
        <taxon>Metazoa</taxon>
        <taxon>Spiralia</taxon>
        <taxon>Lophotrochozoa</taxon>
        <taxon>Mollusca</taxon>
        <taxon>Bivalvia</taxon>
        <taxon>Autobranchia</taxon>
        <taxon>Pteriomorphia</taxon>
        <taxon>Mytilida</taxon>
        <taxon>Mytiloidea</taxon>
        <taxon>Mytilidae</taxon>
        <taxon>Mytilinae</taxon>
        <taxon>Mytilus</taxon>
    </lineage>
</organism>
<evidence type="ECO:0000259" key="15">
    <source>
        <dbReference type="PROSITE" id="PS50868"/>
    </source>
</evidence>
<feature type="compositionally biased region" description="Basic and acidic residues" evidence="12">
    <location>
        <begin position="287"/>
        <end position="296"/>
    </location>
</feature>
<feature type="compositionally biased region" description="Polar residues" evidence="12">
    <location>
        <begin position="161"/>
        <end position="182"/>
    </location>
</feature>
<evidence type="ECO:0000256" key="5">
    <source>
        <dbReference type="ARBA" id="ARBA00022603"/>
    </source>
</evidence>
<dbReference type="CDD" id="cd19172">
    <property type="entry name" value="SET_SETD2"/>
    <property type="match status" value="1"/>
</dbReference>
<evidence type="ECO:0000256" key="4">
    <source>
        <dbReference type="ARBA" id="ARBA00022454"/>
    </source>
</evidence>
<dbReference type="Pfam" id="PF00856">
    <property type="entry name" value="SET"/>
    <property type="match status" value="1"/>
</dbReference>
<dbReference type="GO" id="GO:0005634">
    <property type="term" value="C:nucleus"/>
    <property type="evidence" value="ECO:0007669"/>
    <property type="project" value="UniProtKB-SubCell"/>
</dbReference>
<dbReference type="InterPro" id="IPR038190">
    <property type="entry name" value="SRI_sf"/>
</dbReference>
<accession>A0A6J8D6R1</accession>
<dbReference type="SUPFAM" id="SSF82199">
    <property type="entry name" value="SET domain"/>
    <property type="match status" value="1"/>
</dbReference>
<protein>
    <recommendedName>
        <fullName evidence="3">[histone H3]-lysine(36) N-trimethyltransferase</fullName>
        <ecNumber evidence="3">2.1.1.359</ecNumber>
    </recommendedName>
</protein>
<dbReference type="Gene3D" id="2.20.70.10">
    <property type="match status" value="1"/>
</dbReference>
<dbReference type="InterPro" id="IPR036020">
    <property type="entry name" value="WW_dom_sf"/>
</dbReference>
<evidence type="ECO:0000259" key="16">
    <source>
        <dbReference type="PROSITE" id="PS51215"/>
    </source>
</evidence>
<proteinExistence type="predicted"/>
<dbReference type="EC" id="2.1.1.359" evidence="3"/>
<evidence type="ECO:0000313" key="17">
    <source>
        <dbReference type="EMBL" id="CAC5403765.1"/>
    </source>
</evidence>
<feature type="region of interest" description="Disordered" evidence="12">
    <location>
        <begin position="1"/>
        <end position="70"/>
    </location>
</feature>
<feature type="compositionally biased region" description="Polar residues" evidence="12">
    <location>
        <begin position="197"/>
        <end position="223"/>
    </location>
</feature>
<feature type="domain" description="Post-SET" evidence="15">
    <location>
        <begin position="678"/>
        <end position="694"/>
    </location>
</feature>
<dbReference type="Pfam" id="PF17907">
    <property type="entry name" value="AWS"/>
    <property type="match status" value="1"/>
</dbReference>
<feature type="region of interest" description="Disordered" evidence="12">
    <location>
        <begin position="863"/>
        <end position="896"/>
    </location>
</feature>
<feature type="region of interest" description="Disordered" evidence="12">
    <location>
        <begin position="916"/>
        <end position="977"/>
    </location>
</feature>
<evidence type="ECO:0000256" key="6">
    <source>
        <dbReference type="ARBA" id="ARBA00022679"/>
    </source>
</evidence>
<feature type="region of interest" description="Disordered" evidence="12">
    <location>
        <begin position="1003"/>
        <end position="1084"/>
    </location>
</feature>
<dbReference type="Gene3D" id="1.10.1740.100">
    <property type="entry name" value="Set2, Rpb1 interacting domain"/>
    <property type="match status" value="1"/>
</dbReference>
<feature type="region of interest" description="Disordered" evidence="12">
    <location>
        <begin position="1255"/>
        <end position="1295"/>
    </location>
</feature>
<dbReference type="SMART" id="SM00456">
    <property type="entry name" value="WW"/>
    <property type="match status" value="1"/>
</dbReference>
<feature type="compositionally biased region" description="Basic and acidic residues" evidence="12">
    <location>
        <begin position="348"/>
        <end position="361"/>
    </location>
</feature>
<dbReference type="InterPro" id="IPR042294">
    <property type="entry name" value="SETD2_animal"/>
</dbReference>
<dbReference type="InterPro" id="IPR044437">
    <property type="entry name" value="SETD2/Set2_SET"/>
</dbReference>
<dbReference type="InterPro" id="IPR003616">
    <property type="entry name" value="Post-SET_dom"/>
</dbReference>
<feature type="compositionally biased region" description="Basic and acidic residues" evidence="12">
    <location>
        <begin position="1003"/>
        <end position="1042"/>
    </location>
</feature>
<feature type="compositionally biased region" description="Basic and acidic residues" evidence="12">
    <location>
        <begin position="428"/>
        <end position="467"/>
    </location>
</feature>
<gene>
    <name evidence="17" type="ORF">MCOR_37633</name>
</gene>
<dbReference type="CDD" id="cd00201">
    <property type="entry name" value="WW"/>
    <property type="match status" value="1"/>
</dbReference>
<evidence type="ECO:0000256" key="8">
    <source>
        <dbReference type="ARBA" id="ARBA00023015"/>
    </source>
</evidence>
<dbReference type="Pfam" id="PF08236">
    <property type="entry name" value="SRI"/>
    <property type="match status" value="1"/>
</dbReference>
<dbReference type="InterPro" id="IPR046341">
    <property type="entry name" value="SET_dom_sf"/>
</dbReference>
<evidence type="ECO:0000259" key="14">
    <source>
        <dbReference type="PROSITE" id="PS50280"/>
    </source>
</evidence>
<reference evidence="17 18" key="1">
    <citation type="submission" date="2020-06" db="EMBL/GenBank/DDBJ databases">
        <authorList>
            <person name="Li R."/>
            <person name="Bekaert M."/>
        </authorList>
    </citation>
    <scope>NUCLEOTIDE SEQUENCE [LARGE SCALE GENOMIC DNA]</scope>
    <source>
        <strain evidence="18">wild</strain>
    </source>
</reference>
<feature type="region of interest" description="Disordered" evidence="12">
    <location>
        <begin position="275"/>
        <end position="400"/>
    </location>
</feature>
<dbReference type="Pfam" id="PF00397">
    <property type="entry name" value="WW"/>
    <property type="match status" value="1"/>
</dbReference>
<dbReference type="InterPro" id="IPR001202">
    <property type="entry name" value="WW_dom"/>
</dbReference>
<feature type="domain" description="AWS" evidence="16">
    <location>
        <begin position="510"/>
        <end position="552"/>
    </location>
</feature>
<dbReference type="Gene3D" id="2.170.270.10">
    <property type="entry name" value="SET domain"/>
    <property type="match status" value="1"/>
</dbReference>
<keyword evidence="7" id="KW-0949">S-adenosyl-L-methionine</keyword>
<dbReference type="GO" id="GO:0032259">
    <property type="term" value="P:methylation"/>
    <property type="evidence" value="ECO:0007669"/>
    <property type="project" value="UniProtKB-KW"/>
</dbReference>
<keyword evidence="18" id="KW-1185">Reference proteome</keyword>
<dbReference type="OrthoDB" id="422362at2759"/>
<evidence type="ECO:0000313" key="18">
    <source>
        <dbReference type="Proteomes" id="UP000507470"/>
    </source>
</evidence>
<feature type="coiled-coil region" evidence="11">
    <location>
        <begin position="1088"/>
        <end position="1115"/>
    </location>
</feature>
<dbReference type="GO" id="GO:0140955">
    <property type="term" value="F:histone H3K36 trimethyltransferase activity"/>
    <property type="evidence" value="ECO:0007669"/>
    <property type="project" value="UniProtKB-EC"/>
</dbReference>
<feature type="compositionally biased region" description="Polar residues" evidence="12">
    <location>
        <begin position="884"/>
        <end position="896"/>
    </location>
</feature>
<feature type="region of interest" description="Disordered" evidence="12">
    <location>
        <begin position="414"/>
        <end position="475"/>
    </location>
</feature>
<dbReference type="PANTHER" id="PTHR46711:SF1">
    <property type="entry name" value="HISTONE-LYSINE N-METHYLTRANSFERASE SETD2"/>
    <property type="match status" value="1"/>
</dbReference>
<keyword evidence="9" id="KW-0804">Transcription</keyword>
<dbReference type="GO" id="GO:0005694">
    <property type="term" value="C:chromosome"/>
    <property type="evidence" value="ECO:0007669"/>
    <property type="project" value="UniProtKB-SubCell"/>
</dbReference>
<dbReference type="PROSITE" id="PS51215">
    <property type="entry name" value="AWS"/>
    <property type="match status" value="1"/>
</dbReference>
<keyword evidence="4" id="KW-0158">Chromosome</keyword>
<feature type="compositionally biased region" description="Pro residues" evidence="12">
    <location>
        <begin position="1275"/>
        <end position="1289"/>
    </location>
</feature>
<dbReference type="InterPro" id="IPR001214">
    <property type="entry name" value="SET_dom"/>
</dbReference>
<dbReference type="PROSITE" id="PS01159">
    <property type="entry name" value="WW_DOMAIN_1"/>
    <property type="match status" value="1"/>
</dbReference>
<keyword evidence="6 17" id="KW-0808">Transferase</keyword>
<evidence type="ECO:0000256" key="10">
    <source>
        <dbReference type="ARBA" id="ARBA00023242"/>
    </source>
</evidence>
<dbReference type="InterPro" id="IPR006560">
    <property type="entry name" value="AWS_dom"/>
</dbReference>
<feature type="compositionally biased region" description="Low complexity" evidence="12">
    <location>
        <begin position="954"/>
        <end position="966"/>
    </location>
</feature>
<evidence type="ECO:0000256" key="11">
    <source>
        <dbReference type="SAM" id="Coils"/>
    </source>
</evidence>
<dbReference type="InterPro" id="IPR013257">
    <property type="entry name" value="SRI"/>
</dbReference>
<evidence type="ECO:0000256" key="1">
    <source>
        <dbReference type="ARBA" id="ARBA00004123"/>
    </source>
</evidence>
<keyword evidence="10" id="KW-0539">Nucleus</keyword>
<name>A0A6J8D6R1_MYTCO</name>
<dbReference type="Proteomes" id="UP000507470">
    <property type="component" value="Unassembled WGS sequence"/>
</dbReference>
<keyword evidence="8" id="KW-0805">Transcription regulation</keyword>
<feature type="compositionally biased region" description="Low complexity" evidence="12">
    <location>
        <begin position="16"/>
        <end position="33"/>
    </location>
</feature>
<evidence type="ECO:0000259" key="13">
    <source>
        <dbReference type="PROSITE" id="PS50020"/>
    </source>
</evidence>
<dbReference type="EMBL" id="CACVKT020006833">
    <property type="protein sequence ID" value="CAC5403765.1"/>
    <property type="molecule type" value="Genomic_DNA"/>
</dbReference>
<feature type="compositionally biased region" description="Polar residues" evidence="12">
    <location>
        <begin position="365"/>
        <end position="384"/>
    </location>
</feature>
<feature type="compositionally biased region" description="Basic and acidic residues" evidence="12">
    <location>
        <begin position="967"/>
        <end position="977"/>
    </location>
</feature>
<keyword evidence="11" id="KW-0175">Coiled coil</keyword>
<dbReference type="SUPFAM" id="SSF51045">
    <property type="entry name" value="WW domain"/>
    <property type="match status" value="1"/>
</dbReference>
<evidence type="ECO:0000256" key="3">
    <source>
        <dbReference type="ARBA" id="ARBA00012178"/>
    </source>
</evidence>
<feature type="domain" description="SET" evidence="14">
    <location>
        <begin position="554"/>
        <end position="671"/>
    </location>
</feature>
<keyword evidence="5 17" id="KW-0489">Methyltransferase</keyword>
<evidence type="ECO:0000256" key="2">
    <source>
        <dbReference type="ARBA" id="ARBA00004286"/>
    </source>
</evidence>
<sequence length="1456" mass="164062">MMPPHGIPEQAPVMSQYQQPNPQMYGQQQGYGQSEQLYDQSMYGHQPQPGPLAKSSASHLGPLGNQPPIFQAAGLHPTGPQPTPLLQPPGLLPTPAAQFGLQQEYSTPGLIQPQRPPLIGPAIVQPVASPKLPFAGSLQGTRLPFPMPTQQNIPTFKPMEQKQSPVPVSPLETGQSPSQLTRPKQMAVLQQKLLVTASPQDVSQSPSQLPRTDSPVVTSSSKDYQLPELPYQEAIQQEIKVEEVKPAEIKPLSKPQMAMKGFKIKQKGLSLVMPTEDVVSSSFQSDTEEKLKKLSELSETENATPSPVADLPKHPPPSSKTGLPIKLGMKQDKKDADLSSPPPSASPRPEKVKSRWRRLSDFETPITQSPDSNMTDVPASSGSEASPMKEPGTSDVAQVKQAVYDAWDPASDLIITPESMKPQPTFKAKKETAQKRDKKEKSKDTDSPLKTDKVKETDSPLKVKETKEPEEEADPNQIPTFELLEENLYLSEKKKSKKMKRMLCDCTITDEEKKCNVDACGEDCLNRMLYIECGSRCQCGDFCTNKRFQKRQFADVAAFRTDWKGFGLKTNVELPHGDFVMEYVGEVLDYKTFKSRTKQYAKSGESHFYFMALNADEVIDASYKGNVSRFINHSCDPNCETQKWTVNGVLRVGFFTKKDIPAGTELTFDYQFETYGKEAQKCFCGTEKCRGTIGINKSTPLKTKKKPAEQEEDKKASEELFQEEDQGFCLTKFGCTVEPFSQNLWSDFSQETQFRIKILKIIQECSDRNCLRLFLDYHGLELLWTWMADKTEECQELKVQILTILKDLPINTKNMLKDSKILSLVQRWAGREEGEELQPCQSVPPPPVPKEMPISILASSKETRQLKKRVRFPDEASSDDNESRTSTSDNFSEYTTNELYTDFEGKTGAGNDQVSEAEAVEGHQSSDIDSTSDDSKSREQPVQSPADSSTSTGDVESVAADSSSALEEIKYIEPRPDPMDEVAILADELLVNWSDLKELFRIPKKQQVEERKRHEKELDKSDVTVKNEKRIEQMERVQDRFRHLAAGWDTRKKKKRPPPPPPPEDDEFTDRPRKVLLPTPPKISKEERRQIFEAQVKAQEEMAEIERQQQQAYLQQFYSDPNNYMYYGQDPNCPLPQGFQVQPGVEGGMEQYIDPNTGQAIPYEVIQAYIAQQQALQQPQQAGYTDEALQQQLISQQAQEQMLAQQALAGYAQPTPEMLYQQPDQASGESQAFIQQTTTTDQKVSIAERVQQLQQQLEMQGQLAGMGTSEEEDIPPPPSPPKSKAPKLPPNWKSAKDAEGKTYYYHTTTRQTQWSPPDWEEDDDMSVIQDDMDIDTPPDDIKSGRKKTTTAAADTSTETAKKIKDQFRQKMSSYIVICLNPYRKPDCKSGRITSTDDFKHLARKLTHHVMSKELKHCRHVEDLEVNENVKAKAKDYVKKYMGKFGMIYRKSASPDD</sequence>
<evidence type="ECO:0000256" key="12">
    <source>
        <dbReference type="SAM" id="MobiDB-lite"/>
    </source>
</evidence>
<dbReference type="SMART" id="SM00317">
    <property type="entry name" value="SET"/>
    <property type="match status" value="1"/>
</dbReference>
<dbReference type="PROSITE" id="PS50020">
    <property type="entry name" value="WW_DOMAIN_2"/>
    <property type="match status" value="1"/>
</dbReference>
<feature type="compositionally biased region" description="Low complexity" evidence="12">
    <location>
        <begin position="1255"/>
        <end position="1267"/>
    </location>
</feature>
<dbReference type="SMART" id="SM00508">
    <property type="entry name" value="PostSET"/>
    <property type="match status" value="1"/>
</dbReference>
<dbReference type="PROSITE" id="PS50280">
    <property type="entry name" value="SET"/>
    <property type="match status" value="1"/>
</dbReference>
<feature type="domain" description="WW" evidence="13">
    <location>
        <begin position="1286"/>
        <end position="1319"/>
    </location>
</feature>
<comment type="subcellular location">
    <subcellularLocation>
        <location evidence="2">Chromosome</location>
    </subcellularLocation>
    <subcellularLocation>
        <location evidence="1">Nucleus</location>
    </subcellularLocation>
</comment>
<feature type="region of interest" description="Disordered" evidence="12">
    <location>
        <begin position="159"/>
        <end position="185"/>
    </location>
</feature>